<feature type="compositionally biased region" description="Polar residues" evidence="1">
    <location>
        <begin position="53"/>
        <end position="65"/>
    </location>
</feature>
<organism evidence="3 4">
    <name type="scientific">Litorilinea aerophila</name>
    <dbReference type="NCBI Taxonomy" id="1204385"/>
    <lineage>
        <taxon>Bacteria</taxon>
        <taxon>Bacillati</taxon>
        <taxon>Chloroflexota</taxon>
        <taxon>Caldilineae</taxon>
        <taxon>Caldilineales</taxon>
        <taxon>Caldilineaceae</taxon>
        <taxon>Litorilinea</taxon>
    </lineage>
</organism>
<dbReference type="AlphaFoldDB" id="A0A540VJE7"/>
<dbReference type="Pfam" id="PF09723">
    <property type="entry name" value="Zn_ribbon_8"/>
    <property type="match status" value="1"/>
</dbReference>
<keyword evidence="4" id="KW-1185">Reference proteome</keyword>
<evidence type="ECO:0000256" key="1">
    <source>
        <dbReference type="SAM" id="MobiDB-lite"/>
    </source>
</evidence>
<proteinExistence type="predicted"/>
<comment type="caution">
    <text evidence="3">The sequence shown here is derived from an EMBL/GenBank/DDBJ whole genome shotgun (WGS) entry which is preliminary data.</text>
</comment>
<protein>
    <submittedName>
        <fullName evidence="3">Zinc ribbon domain-containing protein</fullName>
    </submittedName>
</protein>
<feature type="region of interest" description="Disordered" evidence="1">
    <location>
        <begin position="45"/>
        <end position="65"/>
    </location>
</feature>
<gene>
    <name evidence="3" type="ORF">FKZ61_08385</name>
</gene>
<evidence type="ECO:0000313" key="3">
    <source>
        <dbReference type="EMBL" id="TQE96243.1"/>
    </source>
</evidence>
<dbReference type="NCBIfam" id="TIGR02605">
    <property type="entry name" value="CxxC_CxxC_SSSS"/>
    <property type="match status" value="1"/>
</dbReference>
<dbReference type="SMART" id="SM00834">
    <property type="entry name" value="CxxC_CXXC_SSSS"/>
    <property type="match status" value="1"/>
</dbReference>
<name>A0A540VJE7_9CHLR</name>
<feature type="domain" description="Putative regulatory protein FmdB zinc ribbon" evidence="2">
    <location>
        <begin position="1"/>
        <end position="43"/>
    </location>
</feature>
<dbReference type="Proteomes" id="UP000317371">
    <property type="component" value="Unassembled WGS sequence"/>
</dbReference>
<dbReference type="InParanoid" id="A0A540VJE7"/>
<sequence>MPMYEFICQECQQPFEKLLSMSRADEPQVCPTCGSKQTQRRLSTFAVGGGSTGRTATPPRTSPFT</sequence>
<evidence type="ECO:0000313" key="4">
    <source>
        <dbReference type="Proteomes" id="UP000317371"/>
    </source>
</evidence>
<evidence type="ECO:0000259" key="2">
    <source>
        <dbReference type="SMART" id="SM00834"/>
    </source>
</evidence>
<dbReference type="RefSeq" id="WP_141609799.1">
    <property type="nucleotide sequence ID" value="NZ_VIGC02000009.1"/>
</dbReference>
<dbReference type="EMBL" id="VIGC01000009">
    <property type="protein sequence ID" value="TQE96243.1"/>
    <property type="molecule type" value="Genomic_DNA"/>
</dbReference>
<accession>A0A540VJE7</accession>
<dbReference type="OrthoDB" id="9813321at2"/>
<reference evidence="3 4" key="1">
    <citation type="submission" date="2019-06" db="EMBL/GenBank/DDBJ databases">
        <title>Genome sequence of Litorilinea aerophila BAA-2444.</title>
        <authorList>
            <person name="Maclea K.S."/>
            <person name="Maurais E.G."/>
            <person name="Iannazzi L.C."/>
        </authorList>
    </citation>
    <scope>NUCLEOTIDE SEQUENCE [LARGE SCALE GENOMIC DNA]</scope>
    <source>
        <strain evidence="3 4">ATCC BAA-2444</strain>
    </source>
</reference>
<dbReference type="InterPro" id="IPR013429">
    <property type="entry name" value="Regulatory_FmdB_Zinc_ribbon"/>
</dbReference>